<organism evidence="2 3">
    <name type="scientific">Zophobas morio</name>
    <dbReference type="NCBI Taxonomy" id="2755281"/>
    <lineage>
        <taxon>Eukaryota</taxon>
        <taxon>Metazoa</taxon>
        <taxon>Ecdysozoa</taxon>
        <taxon>Arthropoda</taxon>
        <taxon>Hexapoda</taxon>
        <taxon>Insecta</taxon>
        <taxon>Pterygota</taxon>
        <taxon>Neoptera</taxon>
        <taxon>Endopterygota</taxon>
        <taxon>Coleoptera</taxon>
        <taxon>Polyphaga</taxon>
        <taxon>Cucujiformia</taxon>
        <taxon>Tenebrionidae</taxon>
        <taxon>Zophobas</taxon>
    </lineage>
</organism>
<dbReference type="AlphaFoldDB" id="A0AA38M0Q6"/>
<feature type="region of interest" description="Disordered" evidence="1">
    <location>
        <begin position="195"/>
        <end position="224"/>
    </location>
</feature>
<name>A0AA38M0Q6_9CUCU</name>
<dbReference type="Proteomes" id="UP001168821">
    <property type="component" value="Unassembled WGS sequence"/>
</dbReference>
<evidence type="ECO:0008006" key="4">
    <source>
        <dbReference type="Google" id="ProtNLM"/>
    </source>
</evidence>
<evidence type="ECO:0000313" key="3">
    <source>
        <dbReference type="Proteomes" id="UP001168821"/>
    </source>
</evidence>
<evidence type="ECO:0000256" key="1">
    <source>
        <dbReference type="SAM" id="MobiDB-lite"/>
    </source>
</evidence>
<sequence>MLIEIRPDEQEKINKKVTRNRWKLKGADWEKYGKEVHVELEKIGYGNFCEMNAEGKANVFKQVMTKMNDRVLGRMREGGRKSVWWWSEELSTLKKEVRKLRRKYQNTRKHKTRDDEATKREYAERLRTYKKCIRETKENKWREYVRENANNDPWGEVYKVCMGKKRKIQMNSIKNGDRMTEGLKESVEMLMNAFFPGSNRSPRAEKLPEGEPPGDGPGEKDTDKWDKEIEYEEAESALRRMSVGKSTGLDGLTTEMLRAVWKYASGYVKELLVTCVRGKNTCGMEESECDYTVKVAGQS</sequence>
<gene>
    <name evidence="2" type="ORF">Zmor_004056</name>
</gene>
<dbReference type="EMBL" id="JALNTZ010000012">
    <property type="protein sequence ID" value="KAJ3639186.1"/>
    <property type="molecule type" value="Genomic_DNA"/>
</dbReference>
<reference evidence="2" key="1">
    <citation type="journal article" date="2023" name="G3 (Bethesda)">
        <title>Whole genome assemblies of Zophobas morio and Tenebrio molitor.</title>
        <authorList>
            <person name="Kaur S."/>
            <person name="Stinson S.A."/>
            <person name="diCenzo G.C."/>
        </authorList>
    </citation>
    <scope>NUCLEOTIDE SEQUENCE</scope>
    <source>
        <strain evidence="2">QUZm001</strain>
    </source>
</reference>
<comment type="caution">
    <text evidence="2">The sequence shown here is derived from an EMBL/GenBank/DDBJ whole genome shotgun (WGS) entry which is preliminary data.</text>
</comment>
<evidence type="ECO:0000313" key="2">
    <source>
        <dbReference type="EMBL" id="KAJ3639186.1"/>
    </source>
</evidence>
<keyword evidence="3" id="KW-1185">Reference proteome</keyword>
<accession>A0AA38M0Q6</accession>
<protein>
    <recommendedName>
        <fullName evidence="4">Retrovirus-related Pol polyprotein LINE-1</fullName>
    </recommendedName>
</protein>
<proteinExistence type="predicted"/>